<evidence type="ECO:0000313" key="2">
    <source>
        <dbReference type="EMBL" id="MBR7825007.1"/>
    </source>
</evidence>
<name>A0A941E733_9ACTN</name>
<protein>
    <submittedName>
        <fullName evidence="2">Adhesin</fullName>
    </submittedName>
</protein>
<dbReference type="Proteomes" id="UP000676325">
    <property type="component" value="Unassembled WGS sequence"/>
</dbReference>
<feature type="region of interest" description="Disordered" evidence="1">
    <location>
        <begin position="15"/>
        <end position="40"/>
    </location>
</feature>
<accession>A0A941E733</accession>
<dbReference type="SUPFAM" id="SSF89360">
    <property type="entry name" value="HesB-like domain"/>
    <property type="match status" value="1"/>
</dbReference>
<sequence>MLRLTDTAADLIGKLSTQPDLPDTAGLRIESASAPGTEGGLAAELAPGPGLDDQVVEVRGARVFLDAEMVDHLSDKVLDAETKEDGQVAFHVRQQ</sequence>
<dbReference type="InterPro" id="IPR035903">
    <property type="entry name" value="HesB-like_dom_sf"/>
</dbReference>
<dbReference type="EMBL" id="JAGSOH010000003">
    <property type="protein sequence ID" value="MBR7825007.1"/>
    <property type="molecule type" value="Genomic_DNA"/>
</dbReference>
<keyword evidence="3" id="KW-1185">Reference proteome</keyword>
<comment type="caution">
    <text evidence="2">The sequence shown here is derived from an EMBL/GenBank/DDBJ whole genome shotgun (WGS) entry which is preliminary data.</text>
</comment>
<reference evidence="2" key="1">
    <citation type="submission" date="2021-04" db="EMBL/GenBank/DDBJ databases">
        <title>Genome based classification of Actinospica acidithermotolerans sp. nov., an actinobacterium isolated from an Indonesian hot spring.</title>
        <authorList>
            <person name="Kusuma A.B."/>
            <person name="Putra K.E."/>
            <person name="Nafisah S."/>
            <person name="Loh J."/>
            <person name="Nouioui I."/>
            <person name="Goodfellow M."/>
        </authorList>
    </citation>
    <scope>NUCLEOTIDE SEQUENCE</scope>
    <source>
        <strain evidence="2">MGRD01-02</strain>
    </source>
</reference>
<dbReference type="AlphaFoldDB" id="A0A941E733"/>
<dbReference type="Gene3D" id="2.60.300.12">
    <property type="entry name" value="HesB-like domain"/>
    <property type="match status" value="1"/>
</dbReference>
<evidence type="ECO:0000313" key="3">
    <source>
        <dbReference type="Proteomes" id="UP000676325"/>
    </source>
</evidence>
<proteinExistence type="predicted"/>
<gene>
    <name evidence="2" type="ORF">KDK95_01725</name>
</gene>
<evidence type="ECO:0000256" key="1">
    <source>
        <dbReference type="SAM" id="MobiDB-lite"/>
    </source>
</evidence>
<dbReference type="RefSeq" id="WP_212516169.1">
    <property type="nucleotide sequence ID" value="NZ_JAGSOH010000003.1"/>
</dbReference>
<organism evidence="2 3">
    <name type="scientific">Actinospica acidithermotolerans</name>
    <dbReference type="NCBI Taxonomy" id="2828514"/>
    <lineage>
        <taxon>Bacteria</taxon>
        <taxon>Bacillati</taxon>
        <taxon>Actinomycetota</taxon>
        <taxon>Actinomycetes</taxon>
        <taxon>Catenulisporales</taxon>
        <taxon>Actinospicaceae</taxon>
        <taxon>Actinospica</taxon>
    </lineage>
</organism>